<sequence>RILQEAYGEHAPSQDTCERWFKLFKSDDFDVKNKECPSQPKKFEDQQLQALLDEDVCQTQNQLAERLNVAQQTISNCLQAMGKILKEGKWVPHQLNERQMENQKVISKMLLQQHERKSFLHQIVTGDENWIYFENPKCTKSWVDLGQPSTLTARPNRFGKKTMLCVSWDQEGAVYYELLKPGETVNTDYYQNNETTRMCQKTRKVILLHDNASSHISQPVKDTLKDLAWEVPPDLAPSNYHLFRRWHTHFLSSTSKQQEKFYWDSIHKLPERWGKCVASDGHYFE</sequence>
<reference evidence="1" key="2">
    <citation type="submission" date="2025-08" db="UniProtKB">
        <authorList>
            <consortium name="Ensembl"/>
        </authorList>
    </citation>
    <scope>IDENTIFICATION</scope>
</reference>
<dbReference type="GO" id="GO:0003697">
    <property type="term" value="F:single-stranded DNA binding"/>
    <property type="evidence" value="ECO:0007669"/>
    <property type="project" value="TreeGrafter"/>
</dbReference>
<dbReference type="GO" id="GO:0015074">
    <property type="term" value="P:DNA integration"/>
    <property type="evidence" value="ECO:0007669"/>
    <property type="project" value="TreeGrafter"/>
</dbReference>
<dbReference type="GO" id="GO:0042800">
    <property type="term" value="F:histone H3K4 methyltransferase activity"/>
    <property type="evidence" value="ECO:0007669"/>
    <property type="project" value="TreeGrafter"/>
</dbReference>
<dbReference type="STRING" id="59463.ENSMLUP00000019519"/>
<evidence type="ECO:0000313" key="2">
    <source>
        <dbReference type="Proteomes" id="UP000001074"/>
    </source>
</evidence>
<dbReference type="HOGENOM" id="CLU_049837_1_0_1"/>
<dbReference type="GO" id="GO:0003690">
    <property type="term" value="F:double-stranded DNA binding"/>
    <property type="evidence" value="ECO:0007669"/>
    <property type="project" value="TreeGrafter"/>
</dbReference>
<dbReference type="GO" id="GO:0000014">
    <property type="term" value="F:single-stranded DNA endodeoxyribonuclease activity"/>
    <property type="evidence" value="ECO:0007669"/>
    <property type="project" value="TreeGrafter"/>
</dbReference>
<dbReference type="InterPro" id="IPR052709">
    <property type="entry name" value="Transposase-MT_Hybrid"/>
</dbReference>
<dbReference type="PANTHER" id="PTHR46060:SF2">
    <property type="entry name" value="HISTONE-LYSINE N-METHYLTRANSFERASE SETMAR"/>
    <property type="match status" value="1"/>
</dbReference>
<dbReference type="GeneTree" id="ENSGT00440000033232"/>
<dbReference type="OMA" id="ETINIWD"/>
<dbReference type="PANTHER" id="PTHR46060">
    <property type="entry name" value="MARINER MOS1 TRANSPOSASE-LIKE PROTEIN"/>
    <property type="match status" value="1"/>
</dbReference>
<dbReference type="FunCoup" id="G1Q736">
    <property type="interactions" value="874"/>
</dbReference>
<dbReference type="GO" id="GO:0031297">
    <property type="term" value="P:replication fork processing"/>
    <property type="evidence" value="ECO:0007669"/>
    <property type="project" value="TreeGrafter"/>
</dbReference>
<reference evidence="1 2" key="1">
    <citation type="journal article" date="2011" name="Nature">
        <title>A high-resolution map of human evolutionary constraint using 29 mammals.</title>
        <authorList>
            <person name="Lindblad-Toh K."/>
            <person name="Garber M."/>
            <person name="Zuk O."/>
            <person name="Lin M.F."/>
            <person name="Parker B.J."/>
            <person name="Washietl S."/>
            <person name="Kheradpour P."/>
            <person name="Ernst J."/>
            <person name="Jordan G."/>
            <person name="Mauceli E."/>
            <person name="Ward L.D."/>
            <person name="Lowe C.B."/>
            <person name="Holloway A.K."/>
            <person name="Clamp M."/>
            <person name="Gnerre S."/>
            <person name="Alfoldi J."/>
            <person name="Beal K."/>
            <person name="Chang J."/>
            <person name="Clawson H."/>
            <person name="Cuff J."/>
            <person name="Di Palma F."/>
            <person name="Fitzgerald S."/>
            <person name="Flicek P."/>
            <person name="Guttman M."/>
            <person name="Hubisz M.J."/>
            <person name="Jaffe D.B."/>
            <person name="Jungreis I."/>
            <person name="Kent W.J."/>
            <person name="Kostka D."/>
            <person name="Lara M."/>
            <person name="Martins A.L."/>
            <person name="Massingham T."/>
            <person name="Moltke I."/>
            <person name="Raney B.J."/>
            <person name="Rasmussen M.D."/>
            <person name="Robinson J."/>
            <person name="Stark A."/>
            <person name="Vilella A.J."/>
            <person name="Wen J."/>
            <person name="Xie X."/>
            <person name="Zody M.C."/>
            <person name="Baldwin J."/>
            <person name="Bloom T."/>
            <person name="Chin C.W."/>
            <person name="Heiman D."/>
            <person name="Nicol R."/>
            <person name="Nusbaum C."/>
            <person name="Young S."/>
            <person name="Wilkinson J."/>
            <person name="Worley K.C."/>
            <person name="Kovar C.L."/>
            <person name="Muzny D.M."/>
            <person name="Gibbs R.A."/>
            <person name="Cree A."/>
            <person name="Dihn H.H."/>
            <person name="Fowler G."/>
            <person name="Jhangiani S."/>
            <person name="Joshi V."/>
            <person name="Lee S."/>
            <person name="Lewis L.R."/>
            <person name="Nazareth L.V."/>
            <person name="Okwuonu G."/>
            <person name="Santibanez J."/>
            <person name="Warren W.C."/>
            <person name="Mardis E.R."/>
            <person name="Weinstock G.M."/>
            <person name="Wilson R.K."/>
            <person name="Delehaunty K."/>
            <person name="Dooling D."/>
            <person name="Fronik C."/>
            <person name="Fulton L."/>
            <person name="Fulton B."/>
            <person name="Graves T."/>
            <person name="Minx P."/>
            <person name="Sodergren E."/>
            <person name="Birney E."/>
            <person name="Margulies E.H."/>
            <person name="Herrero J."/>
            <person name="Green E.D."/>
            <person name="Haussler D."/>
            <person name="Siepel A."/>
            <person name="Goldman N."/>
            <person name="Pollard K.S."/>
            <person name="Pedersen J.S."/>
            <person name="Lander E.S."/>
            <person name="Kellis M."/>
        </authorList>
    </citation>
    <scope>NUCLEOTIDE SEQUENCE [LARGE SCALE GENOMIC DNA]</scope>
</reference>
<dbReference type="Gene3D" id="1.10.10.1450">
    <property type="match status" value="1"/>
</dbReference>
<dbReference type="eggNOG" id="KOG1082">
    <property type="taxonomic scope" value="Eukaryota"/>
</dbReference>
<dbReference type="InterPro" id="IPR036388">
    <property type="entry name" value="WH-like_DNA-bd_sf"/>
</dbReference>
<evidence type="ECO:0008006" key="3">
    <source>
        <dbReference type="Google" id="ProtNLM"/>
    </source>
</evidence>
<dbReference type="Gene3D" id="3.30.420.10">
    <property type="entry name" value="Ribonuclease H-like superfamily/Ribonuclease H"/>
    <property type="match status" value="1"/>
</dbReference>
<dbReference type="GO" id="GO:0006303">
    <property type="term" value="P:double-strand break repair via nonhomologous end joining"/>
    <property type="evidence" value="ECO:0007669"/>
    <property type="project" value="TreeGrafter"/>
</dbReference>
<dbReference type="InParanoid" id="G1Q736"/>
<evidence type="ECO:0000313" key="1">
    <source>
        <dbReference type="Ensembl" id="ENSMLUP00000019519.1"/>
    </source>
</evidence>
<keyword evidence="2" id="KW-1185">Reference proteome</keyword>
<dbReference type="GO" id="GO:0044774">
    <property type="term" value="P:mitotic DNA integrity checkpoint signaling"/>
    <property type="evidence" value="ECO:0007669"/>
    <property type="project" value="TreeGrafter"/>
</dbReference>
<dbReference type="Pfam" id="PF01359">
    <property type="entry name" value="Transposase_1"/>
    <property type="match status" value="1"/>
</dbReference>
<organism evidence="1 2">
    <name type="scientific">Myotis lucifugus</name>
    <name type="common">Little brown bat</name>
    <dbReference type="NCBI Taxonomy" id="59463"/>
    <lineage>
        <taxon>Eukaryota</taxon>
        <taxon>Metazoa</taxon>
        <taxon>Chordata</taxon>
        <taxon>Craniata</taxon>
        <taxon>Vertebrata</taxon>
        <taxon>Euteleostomi</taxon>
        <taxon>Mammalia</taxon>
        <taxon>Eutheria</taxon>
        <taxon>Laurasiatheria</taxon>
        <taxon>Chiroptera</taxon>
        <taxon>Yangochiroptera</taxon>
        <taxon>Vespertilionidae</taxon>
        <taxon>Myotis</taxon>
    </lineage>
</organism>
<accession>G1Q736</accession>
<dbReference type="InterPro" id="IPR001888">
    <property type="entry name" value="Transposase_1"/>
</dbReference>
<dbReference type="GO" id="GO:0005634">
    <property type="term" value="C:nucleus"/>
    <property type="evidence" value="ECO:0007669"/>
    <property type="project" value="TreeGrafter"/>
</dbReference>
<proteinExistence type="predicted"/>
<dbReference type="GO" id="GO:0000793">
    <property type="term" value="C:condensed chromosome"/>
    <property type="evidence" value="ECO:0007669"/>
    <property type="project" value="TreeGrafter"/>
</dbReference>
<dbReference type="GO" id="GO:0046975">
    <property type="term" value="F:histone H3K36 methyltransferase activity"/>
    <property type="evidence" value="ECO:0007669"/>
    <property type="project" value="TreeGrafter"/>
</dbReference>
<dbReference type="Proteomes" id="UP000001074">
    <property type="component" value="Unassembled WGS sequence"/>
</dbReference>
<dbReference type="GO" id="GO:0000729">
    <property type="term" value="P:DNA double-strand break processing"/>
    <property type="evidence" value="ECO:0007669"/>
    <property type="project" value="TreeGrafter"/>
</dbReference>
<dbReference type="GO" id="GO:0044547">
    <property type="term" value="F:DNA topoisomerase binding"/>
    <property type="evidence" value="ECO:0007669"/>
    <property type="project" value="TreeGrafter"/>
</dbReference>
<dbReference type="AlphaFoldDB" id="G1Q736"/>
<dbReference type="GO" id="GO:0035861">
    <property type="term" value="C:site of double-strand break"/>
    <property type="evidence" value="ECO:0007669"/>
    <property type="project" value="TreeGrafter"/>
</dbReference>
<dbReference type="Gene3D" id="1.10.10.10">
    <property type="entry name" value="Winged helix-like DNA-binding domain superfamily/Winged helix DNA-binding domain"/>
    <property type="match status" value="1"/>
</dbReference>
<dbReference type="InterPro" id="IPR036397">
    <property type="entry name" value="RNaseH_sf"/>
</dbReference>
<reference evidence="1" key="3">
    <citation type="submission" date="2025-09" db="UniProtKB">
        <authorList>
            <consortium name="Ensembl"/>
        </authorList>
    </citation>
    <scope>IDENTIFICATION</scope>
</reference>
<protein>
    <recommendedName>
        <fullName evidence="3">Mos1 transposase HTH domain-containing protein</fullName>
    </recommendedName>
</protein>
<dbReference type="Ensembl" id="ENSMLUT00000026041.1">
    <property type="protein sequence ID" value="ENSMLUP00000019519.1"/>
    <property type="gene ID" value="ENSMLUG00000025675.1"/>
</dbReference>
<name>G1Q736_MYOLU</name>
<dbReference type="EMBL" id="AAPE02002372">
    <property type="status" value="NOT_ANNOTATED_CDS"/>
    <property type="molecule type" value="Genomic_DNA"/>
</dbReference>